<dbReference type="PROSITE" id="PS51686">
    <property type="entry name" value="SAM_MT_RSMB_NOP"/>
    <property type="match status" value="1"/>
</dbReference>
<evidence type="ECO:0000256" key="3">
    <source>
        <dbReference type="ARBA" id="ARBA00022679"/>
    </source>
</evidence>
<dbReference type="CDD" id="cd21147">
    <property type="entry name" value="RsmF_methylt_CTD1"/>
    <property type="match status" value="1"/>
</dbReference>
<keyword evidence="10" id="KW-1185">Reference proteome</keyword>
<dbReference type="AlphaFoldDB" id="A0A4Y8QB03"/>
<evidence type="ECO:0000256" key="5">
    <source>
        <dbReference type="ARBA" id="ARBA00022884"/>
    </source>
</evidence>
<evidence type="ECO:0000256" key="2">
    <source>
        <dbReference type="ARBA" id="ARBA00022603"/>
    </source>
</evidence>
<sequence>MNRPLPPEFIQQMHGLLGAEEAALLAASYDNPRVQGLRFNPLKLSPASTAAERLTRSLELTPVPWCPTGYYYEDSVRPGKHPWHAAGLYYMQEPSAMSAVELLAPQPGDIVLDLAAAPGGKSTHIAGKLQGEGLLIANEIHPARAKILSENIERLGVANAIVVSSAPDRLAQRFPQFFDKIMLDAPCSGEGMFRKDPDAIAEWSPAHVVMCAKRQLDIAPEAVAMLKPGGLLAYSTCTFNREENEGVVEQLIAASGGALELVRVERIWPHRQRGEGHFVALLRKRGGADAGGPADAAGVAGEPGPRPRGKRGGGTPPPDKAAAEGLALFEAFRRDALPAYRPAGEPLLFGEQLYLLPPAAAALGLGGRGLDGLRVLRPGLHLGELKKRRFEPSHALALALNDAACAGALAFDVAADSPLALAYLRGEALPTARDSSGWALLRVDGFPLGWGKESGGQLKNHYPKGLRWPL</sequence>
<dbReference type="Pfam" id="PF13636">
    <property type="entry name" value="Methyltranf_PUA"/>
    <property type="match status" value="1"/>
</dbReference>
<proteinExistence type="inferred from homology"/>
<reference evidence="9 10" key="1">
    <citation type="submission" date="2017-03" db="EMBL/GenBank/DDBJ databases">
        <title>Isolation of Levoglucosan Utilizing Bacteria.</title>
        <authorList>
            <person name="Arya A.S."/>
        </authorList>
    </citation>
    <scope>NUCLEOTIDE SEQUENCE [LARGE SCALE GENOMIC DNA]</scope>
    <source>
        <strain evidence="9 10">MEC069</strain>
    </source>
</reference>
<evidence type="ECO:0000256" key="4">
    <source>
        <dbReference type="ARBA" id="ARBA00022691"/>
    </source>
</evidence>
<dbReference type="Gene3D" id="2.30.130.60">
    <property type="match status" value="1"/>
</dbReference>
<feature type="binding site" evidence="6">
    <location>
        <begin position="115"/>
        <end position="121"/>
    </location>
    <ligand>
        <name>S-adenosyl-L-methionine</name>
        <dbReference type="ChEBI" id="CHEBI:59789"/>
    </ligand>
</feature>
<organism evidence="9 10">
    <name type="scientific">Paenibacillus athensensis</name>
    <dbReference type="NCBI Taxonomy" id="1967502"/>
    <lineage>
        <taxon>Bacteria</taxon>
        <taxon>Bacillati</taxon>
        <taxon>Bacillota</taxon>
        <taxon>Bacilli</taxon>
        <taxon>Bacillales</taxon>
        <taxon>Paenibacillaceae</taxon>
        <taxon>Paenibacillus</taxon>
    </lineage>
</organism>
<accession>A0A4Y8QB03</accession>
<keyword evidence="1" id="KW-0963">Cytoplasm</keyword>
<evidence type="ECO:0000256" key="6">
    <source>
        <dbReference type="PROSITE-ProRule" id="PRU01023"/>
    </source>
</evidence>
<dbReference type="PANTHER" id="PTHR22807:SF30">
    <property type="entry name" value="28S RRNA (CYTOSINE(4447)-C(5))-METHYLTRANSFERASE-RELATED"/>
    <property type="match status" value="1"/>
</dbReference>
<dbReference type="InterPro" id="IPR029063">
    <property type="entry name" value="SAM-dependent_MTases_sf"/>
</dbReference>
<feature type="compositionally biased region" description="Low complexity" evidence="7">
    <location>
        <begin position="291"/>
        <end position="303"/>
    </location>
</feature>
<comment type="caution">
    <text evidence="6">Lacks conserved residue(s) required for the propagation of feature annotation.</text>
</comment>
<gene>
    <name evidence="9" type="ORF">B5M42_03030</name>
</gene>
<dbReference type="InterPro" id="IPR023267">
    <property type="entry name" value="RCMT"/>
</dbReference>
<dbReference type="Gene3D" id="3.40.50.150">
    <property type="entry name" value="Vaccinia Virus protein VP39"/>
    <property type="match status" value="1"/>
</dbReference>
<feature type="region of interest" description="Disordered" evidence="7">
    <location>
        <begin position="289"/>
        <end position="320"/>
    </location>
</feature>
<comment type="similarity">
    <text evidence="6">Belongs to the class I-like SAM-binding methyltransferase superfamily. RsmB/NOP family.</text>
</comment>
<dbReference type="PANTHER" id="PTHR22807">
    <property type="entry name" value="NOP2 YEAST -RELATED NOL1/NOP2/FMU SUN DOMAIN-CONTAINING"/>
    <property type="match status" value="1"/>
</dbReference>
<dbReference type="InterPro" id="IPR027391">
    <property type="entry name" value="Nol1_Nop2_Fmu_2"/>
</dbReference>
<name>A0A4Y8QB03_9BACL</name>
<dbReference type="InterPro" id="IPR031340">
    <property type="entry name" value="RsmF_methylt_CI"/>
</dbReference>
<dbReference type="InterPro" id="IPR049560">
    <property type="entry name" value="MeTrfase_RsmB-F_NOP2_cat"/>
</dbReference>
<dbReference type="PRINTS" id="PR02008">
    <property type="entry name" value="RCMTFAMILY"/>
</dbReference>
<evidence type="ECO:0000313" key="10">
    <source>
        <dbReference type="Proteomes" id="UP000298246"/>
    </source>
</evidence>
<evidence type="ECO:0000256" key="7">
    <source>
        <dbReference type="SAM" id="MobiDB-lite"/>
    </source>
</evidence>
<dbReference type="InterPro" id="IPR001678">
    <property type="entry name" value="MeTrfase_RsmB-F_NOP2_dom"/>
</dbReference>
<dbReference type="Pfam" id="PF17125">
    <property type="entry name" value="Methyltr_RsmF_N"/>
    <property type="match status" value="1"/>
</dbReference>
<feature type="active site" description="Nucleophile" evidence="6">
    <location>
        <position position="237"/>
    </location>
</feature>
<feature type="binding site" evidence="6">
    <location>
        <position position="139"/>
    </location>
    <ligand>
        <name>S-adenosyl-L-methionine</name>
        <dbReference type="ChEBI" id="CHEBI:59789"/>
    </ligand>
</feature>
<dbReference type="SUPFAM" id="SSF53335">
    <property type="entry name" value="S-adenosyl-L-methionine-dependent methyltransferases"/>
    <property type="match status" value="1"/>
</dbReference>
<dbReference type="GO" id="GO:0008173">
    <property type="term" value="F:RNA methyltransferase activity"/>
    <property type="evidence" value="ECO:0007669"/>
    <property type="project" value="InterPro"/>
</dbReference>
<dbReference type="Pfam" id="PF01189">
    <property type="entry name" value="Methyltr_RsmB-F"/>
    <property type="match status" value="1"/>
</dbReference>
<evidence type="ECO:0000259" key="8">
    <source>
        <dbReference type="PROSITE" id="PS51686"/>
    </source>
</evidence>
<keyword evidence="4 6" id="KW-0949">S-adenosyl-L-methionine</keyword>
<keyword evidence="5 6" id="KW-0694">RNA-binding</keyword>
<dbReference type="CDD" id="cd02440">
    <property type="entry name" value="AdoMet_MTases"/>
    <property type="match status" value="1"/>
</dbReference>
<dbReference type="InterPro" id="IPR031341">
    <property type="entry name" value="Methyltr_RsmF_N"/>
</dbReference>
<dbReference type="Gene3D" id="3.30.70.1170">
    <property type="entry name" value="Sun protein, domain 3"/>
    <property type="match status" value="1"/>
</dbReference>
<dbReference type="GO" id="GO:0001510">
    <property type="term" value="P:RNA methylation"/>
    <property type="evidence" value="ECO:0007669"/>
    <property type="project" value="InterPro"/>
</dbReference>
<dbReference type="OrthoDB" id="9810297at2"/>
<evidence type="ECO:0000313" key="9">
    <source>
        <dbReference type="EMBL" id="TFE91429.1"/>
    </source>
</evidence>
<comment type="caution">
    <text evidence="9">The sequence shown here is derived from an EMBL/GenBank/DDBJ whole genome shotgun (WGS) entry which is preliminary data.</text>
</comment>
<feature type="domain" description="SAM-dependent MTase RsmB/NOP-type" evidence="8">
    <location>
        <begin position="25"/>
        <end position="285"/>
    </location>
</feature>
<dbReference type="GO" id="GO:0003723">
    <property type="term" value="F:RNA binding"/>
    <property type="evidence" value="ECO:0007669"/>
    <property type="project" value="UniProtKB-UniRule"/>
</dbReference>
<dbReference type="RefSeq" id="WP_134749586.1">
    <property type="nucleotide sequence ID" value="NZ_MYFO02000004.1"/>
</dbReference>
<keyword evidence="3 6" id="KW-0808">Transferase</keyword>
<dbReference type="Pfam" id="PF17126">
    <property type="entry name" value="RsmF_methylt_CI"/>
    <property type="match status" value="1"/>
</dbReference>
<feature type="binding site" evidence="6">
    <location>
        <position position="184"/>
    </location>
    <ligand>
        <name>S-adenosyl-L-methionine</name>
        <dbReference type="ChEBI" id="CHEBI:59789"/>
    </ligand>
</feature>
<dbReference type="EMBL" id="MYFO01000002">
    <property type="protein sequence ID" value="TFE91429.1"/>
    <property type="molecule type" value="Genomic_DNA"/>
</dbReference>
<dbReference type="Proteomes" id="UP000298246">
    <property type="component" value="Unassembled WGS sequence"/>
</dbReference>
<keyword evidence="2 6" id="KW-0489">Methyltransferase</keyword>
<evidence type="ECO:0000256" key="1">
    <source>
        <dbReference type="ARBA" id="ARBA00022490"/>
    </source>
</evidence>
<protein>
    <submittedName>
        <fullName evidence="9">RNA methyltransferase</fullName>
    </submittedName>
</protein>